<gene>
    <name evidence="1" type="ORF">ASNO1_53560</name>
</gene>
<dbReference type="Proteomes" id="UP001342631">
    <property type="component" value="Unassembled WGS sequence"/>
</dbReference>
<proteinExistence type="predicted"/>
<protein>
    <recommendedName>
        <fullName evidence="3">Secreted protein</fullName>
    </recommendedName>
</protein>
<evidence type="ECO:0008006" key="3">
    <source>
        <dbReference type="Google" id="ProtNLM"/>
    </source>
</evidence>
<accession>A0ABQ6R0V0</accession>
<sequence length="80" mass="8868">MARTRLSSRARAMLCTAMTPPPVPLPFPDSLCHRCAAPPRYVETRTSTFIMCPLLPQKYAPQPVRACTLFRPREPGAAPT</sequence>
<keyword evidence="2" id="KW-1185">Reference proteome</keyword>
<organism evidence="1 2">
    <name type="scientific">Corallococcus caeni</name>
    <dbReference type="NCBI Taxonomy" id="3082388"/>
    <lineage>
        <taxon>Bacteria</taxon>
        <taxon>Pseudomonadati</taxon>
        <taxon>Myxococcota</taxon>
        <taxon>Myxococcia</taxon>
        <taxon>Myxococcales</taxon>
        <taxon>Cystobacterineae</taxon>
        <taxon>Myxococcaceae</taxon>
        <taxon>Corallococcus</taxon>
    </lineage>
</organism>
<name>A0ABQ6R0V0_9BACT</name>
<evidence type="ECO:0000313" key="1">
    <source>
        <dbReference type="EMBL" id="GMU09103.1"/>
    </source>
</evidence>
<reference evidence="1 2" key="1">
    <citation type="journal article" date="2024" name="Arch. Microbiol.">
        <title>Corallococcus caeni sp. nov., a novel myxobacterium isolated from activated sludge.</title>
        <authorList>
            <person name="Tomita S."/>
            <person name="Nakai R."/>
            <person name="Kuroda K."/>
            <person name="Kurashita H."/>
            <person name="Hatamoto M."/>
            <person name="Yamaguchi T."/>
            <person name="Narihiro T."/>
        </authorList>
    </citation>
    <scope>NUCLEOTIDE SEQUENCE [LARGE SCALE GENOMIC DNA]</scope>
    <source>
        <strain evidence="1 2">NO1</strain>
    </source>
</reference>
<evidence type="ECO:0000313" key="2">
    <source>
        <dbReference type="Proteomes" id="UP001342631"/>
    </source>
</evidence>
<comment type="caution">
    <text evidence="1">The sequence shown here is derived from an EMBL/GenBank/DDBJ whole genome shotgun (WGS) entry which is preliminary data.</text>
</comment>
<dbReference type="EMBL" id="BTTX01000005">
    <property type="protein sequence ID" value="GMU09103.1"/>
    <property type="molecule type" value="Genomic_DNA"/>
</dbReference>